<dbReference type="Proteomes" id="UP000218022">
    <property type="component" value="Unassembled WGS sequence"/>
</dbReference>
<feature type="region of interest" description="Disordered" evidence="1">
    <location>
        <begin position="307"/>
        <end position="326"/>
    </location>
</feature>
<dbReference type="Pfam" id="PF08238">
    <property type="entry name" value="Sel1"/>
    <property type="match status" value="2"/>
</dbReference>
<organism evidence="3">
    <name type="scientific">Paraburkholderia acidicola</name>
    <dbReference type="NCBI Taxonomy" id="1912599"/>
    <lineage>
        <taxon>Bacteria</taxon>
        <taxon>Pseudomonadati</taxon>
        <taxon>Pseudomonadota</taxon>
        <taxon>Betaproteobacteria</taxon>
        <taxon>Burkholderiales</taxon>
        <taxon>Burkholderiaceae</taxon>
        <taxon>Paraburkholderia</taxon>
    </lineage>
</organism>
<feature type="domain" description="DUF6396" evidence="2">
    <location>
        <begin position="208"/>
        <end position="314"/>
    </location>
</feature>
<feature type="compositionally biased region" description="Polar residues" evidence="1">
    <location>
        <begin position="316"/>
        <end position="326"/>
    </location>
</feature>
<reference evidence="3" key="1">
    <citation type="submission" date="2017-01" db="EMBL/GenBank/DDBJ databases">
        <title>Whole-Genome Shotgun Sequencing of Two beta-Proteobacterial Species in Search of the Bulgecin Biosynthetic Cluster.</title>
        <authorList>
            <person name="Horsman M.E."/>
            <person name="Marous D.R."/>
            <person name="Li R."/>
            <person name="Oliver R.A."/>
            <person name="Byun B."/>
            <person name="Emrich S.J."/>
            <person name="Boggess B."/>
            <person name="Townsend C.A."/>
            <person name="Mobashery S."/>
        </authorList>
    </citation>
    <scope>NUCLEOTIDE SEQUENCE [LARGE SCALE GENOMIC DNA]</scope>
    <source>
        <strain evidence="3">ATCC 31363</strain>
    </source>
</reference>
<dbReference type="Pfam" id="PF19933">
    <property type="entry name" value="DUF6396"/>
    <property type="match status" value="1"/>
</dbReference>
<dbReference type="InterPro" id="IPR045653">
    <property type="entry name" value="DUF6396"/>
</dbReference>
<gene>
    <name evidence="3" type="ORF">BWP39_20830</name>
</gene>
<dbReference type="InterPro" id="IPR006597">
    <property type="entry name" value="Sel1-like"/>
</dbReference>
<comment type="caution">
    <text evidence="3">The sequence shown here is derived from an EMBL/GenBank/DDBJ whole genome shotgun (WGS) entry which is preliminary data.</text>
</comment>
<dbReference type="Gene3D" id="1.25.40.10">
    <property type="entry name" value="Tetratricopeptide repeat domain"/>
    <property type="match status" value="1"/>
</dbReference>
<accession>A0A2A4ENX9</accession>
<proteinExistence type="predicted"/>
<dbReference type="InterPro" id="IPR011990">
    <property type="entry name" value="TPR-like_helical_dom_sf"/>
</dbReference>
<evidence type="ECO:0000259" key="2">
    <source>
        <dbReference type="Pfam" id="PF19933"/>
    </source>
</evidence>
<name>A0A2A4ENX9_9BURK</name>
<sequence length="412" mass="44978">MPSQPNMNAVRSNLAFTCVHEADHLPPLSPDADQLFKYGRYLETKDGPKDLNEVARFYRIAAANGHYKANNNLQQLISRGSAVSPDAPMETIALVEQLIKQGVPGGYYDMGHYLELGYGVKQDSEKALRYFRKAADLGNPEGQFYVAEKLSPVDAAPEIAKQMYQCAVDQGLGEAAENFGVFLQTAKLYPEAVKVFQKGVAAGNTLTASSLEEAFKGPSPSDRLNYLGLSNDPERSRRYHLIGALIDANESRNPKIPDIDKIVPLPPAKLPPWDGTFQWQKERNAAVPPQKPSDELIDQLAKAKNLDPSTGLPLAGSSSKTSSVDQPVTVAARLPIGTLATTGEPCPEDGVWCAKLSKGQTGDAQRRFLKGDVLPSLIVHEPRKVAVLDQLMGLRQQMAKVQWELVGYIDQA</sequence>
<dbReference type="PANTHER" id="PTHR11102">
    <property type="entry name" value="SEL-1-LIKE PROTEIN"/>
    <property type="match status" value="1"/>
</dbReference>
<dbReference type="EMBL" id="MTZV01000006">
    <property type="protein sequence ID" value="PCE22120.1"/>
    <property type="molecule type" value="Genomic_DNA"/>
</dbReference>
<dbReference type="SMART" id="SM00671">
    <property type="entry name" value="SEL1"/>
    <property type="match status" value="2"/>
</dbReference>
<dbReference type="InterPro" id="IPR050767">
    <property type="entry name" value="Sel1_AlgK"/>
</dbReference>
<protein>
    <recommendedName>
        <fullName evidence="2">DUF6396 domain-containing protein</fullName>
    </recommendedName>
</protein>
<dbReference type="PANTHER" id="PTHR11102:SF160">
    <property type="entry name" value="ERAD-ASSOCIATED E3 UBIQUITIN-PROTEIN LIGASE COMPONENT HRD3"/>
    <property type="match status" value="1"/>
</dbReference>
<evidence type="ECO:0000256" key="1">
    <source>
        <dbReference type="SAM" id="MobiDB-lite"/>
    </source>
</evidence>
<dbReference type="SUPFAM" id="SSF81901">
    <property type="entry name" value="HCP-like"/>
    <property type="match status" value="1"/>
</dbReference>
<evidence type="ECO:0000313" key="3">
    <source>
        <dbReference type="EMBL" id="PCE22120.1"/>
    </source>
</evidence>
<dbReference type="OrthoDB" id="6555376at2"/>
<dbReference type="AlphaFoldDB" id="A0A2A4ENX9"/>